<dbReference type="CDD" id="cd00383">
    <property type="entry name" value="trans_reg_C"/>
    <property type="match status" value="1"/>
</dbReference>
<feature type="DNA-binding region" description="OmpR/PhoB-type" evidence="9">
    <location>
        <begin position="139"/>
        <end position="238"/>
    </location>
</feature>
<dbReference type="SMART" id="SM00862">
    <property type="entry name" value="Trans_reg_C"/>
    <property type="match status" value="1"/>
</dbReference>
<evidence type="ECO:0000256" key="7">
    <source>
        <dbReference type="ARBA" id="ARBA00024867"/>
    </source>
</evidence>
<evidence type="ECO:0000256" key="5">
    <source>
        <dbReference type="ARBA" id="ARBA00023125"/>
    </source>
</evidence>
<evidence type="ECO:0000313" key="12">
    <source>
        <dbReference type="EMBL" id="CBA63052.1"/>
    </source>
</evidence>
<evidence type="ECO:0000256" key="9">
    <source>
        <dbReference type="PROSITE-ProRule" id="PRU01091"/>
    </source>
</evidence>
<dbReference type="AlphaFoldDB" id="A0A0H3N751"/>
<evidence type="ECO:0000256" key="6">
    <source>
        <dbReference type="ARBA" id="ARBA00023163"/>
    </source>
</evidence>
<dbReference type="GO" id="GO:0006355">
    <property type="term" value="P:regulation of DNA-templated transcription"/>
    <property type="evidence" value="ECO:0007669"/>
    <property type="project" value="InterPro"/>
</dbReference>
<keyword evidence="5 9" id="KW-0238">DNA-binding</keyword>
<accession>A0A0H3N751</accession>
<dbReference type="FunFam" id="1.10.10.10:FF:000018">
    <property type="entry name" value="DNA-binding response regulator ResD"/>
    <property type="match status" value="1"/>
</dbReference>
<dbReference type="SUPFAM" id="SSF52172">
    <property type="entry name" value="CheY-like"/>
    <property type="match status" value="1"/>
</dbReference>
<dbReference type="FunFam" id="3.40.50.2300:FF:000001">
    <property type="entry name" value="DNA-binding response regulator PhoB"/>
    <property type="match status" value="1"/>
</dbReference>
<dbReference type="InterPro" id="IPR011006">
    <property type="entry name" value="CheY-like_superfamily"/>
</dbReference>
<dbReference type="RefSeq" id="WP_009893221.1">
    <property type="nucleotide sequence ID" value="NC_013315.1"/>
</dbReference>
<dbReference type="SUPFAM" id="SSF46894">
    <property type="entry name" value="C-terminal effector domain of the bipartite response regulators"/>
    <property type="match status" value="1"/>
</dbReference>
<dbReference type="Gene3D" id="6.10.250.690">
    <property type="match status" value="1"/>
</dbReference>
<protein>
    <recommendedName>
        <fullName evidence="1">Stage 0 sporulation protein A homolog</fullName>
    </recommendedName>
</protein>
<organism evidence="12 13">
    <name type="scientific">Clostridioides difficile (strain CD196)</name>
    <name type="common">Peptoclostridium difficile</name>
    <dbReference type="NCBI Taxonomy" id="645462"/>
    <lineage>
        <taxon>Bacteria</taxon>
        <taxon>Bacillati</taxon>
        <taxon>Bacillota</taxon>
        <taxon>Clostridia</taxon>
        <taxon>Peptostreptococcales</taxon>
        <taxon>Peptostreptococcaceae</taxon>
        <taxon>Clostridioides</taxon>
    </lineage>
</organism>
<dbReference type="HOGENOM" id="CLU_000445_30_4_9"/>
<dbReference type="SMART" id="SM00448">
    <property type="entry name" value="REC"/>
    <property type="match status" value="1"/>
</dbReference>
<dbReference type="InterPro" id="IPR001867">
    <property type="entry name" value="OmpR/PhoB-type_DNA-bd"/>
</dbReference>
<dbReference type="PROSITE" id="PS50110">
    <property type="entry name" value="RESPONSE_REGULATORY"/>
    <property type="match status" value="1"/>
</dbReference>
<evidence type="ECO:0000256" key="1">
    <source>
        <dbReference type="ARBA" id="ARBA00018672"/>
    </source>
</evidence>
<keyword evidence="4" id="KW-0805">Transcription regulation</keyword>
<dbReference type="Proteomes" id="UP000002068">
    <property type="component" value="Chromosome"/>
</dbReference>
<gene>
    <name evidence="12" type="ordered locus">CD196_1593</name>
</gene>
<keyword evidence="2 8" id="KW-0597">Phosphoprotein</keyword>
<dbReference type="Gene3D" id="3.40.50.2300">
    <property type="match status" value="1"/>
</dbReference>
<evidence type="ECO:0000259" key="10">
    <source>
        <dbReference type="PROSITE" id="PS50110"/>
    </source>
</evidence>
<dbReference type="Pfam" id="PF00072">
    <property type="entry name" value="Response_reg"/>
    <property type="match status" value="1"/>
</dbReference>
<dbReference type="Pfam" id="PF00486">
    <property type="entry name" value="Trans_reg_C"/>
    <property type="match status" value="1"/>
</dbReference>
<evidence type="ECO:0000256" key="2">
    <source>
        <dbReference type="ARBA" id="ARBA00022553"/>
    </source>
</evidence>
<dbReference type="PANTHER" id="PTHR48111:SF52">
    <property type="entry name" value="TRANSCRIPTIONAL REGULATORY PROTEIN YVRH"/>
    <property type="match status" value="1"/>
</dbReference>
<dbReference type="PANTHER" id="PTHR48111">
    <property type="entry name" value="REGULATOR OF RPOS"/>
    <property type="match status" value="1"/>
</dbReference>
<dbReference type="PROSITE" id="PS51755">
    <property type="entry name" value="OMPR_PHOB"/>
    <property type="match status" value="1"/>
</dbReference>
<name>A0A0H3N751_CLODC</name>
<dbReference type="GO" id="GO:0005829">
    <property type="term" value="C:cytosol"/>
    <property type="evidence" value="ECO:0007669"/>
    <property type="project" value="TreeGrafter"/>
</dbReference>
<evidence type="ECO:0000256" key="3">
    <source>
        <dbReference type="ARBA" id="ARBA00023012"/>
    </source>
</evidence>
<dbReference type="KEGG" id="cdc:CD196_1593"/>
<dbReference type="InterPro" id="IPR001789">
    <property type="entry name" value="Sig_transdc_resp-reg_receiver"/>
</dbReference>
<dbReference type="InterPro" id="IPR039420">
    <property type="entry name" value="WalR-like"/>
</dbReference>
<feature type="domain" description="OmpR/PhoB-type" evidence="11">
    <location>
        <begin position="139"/>
        <end position="238"/>
    </location>
</feature>
<keyword evidence="3" id="KW-0902">Two-component regulatory system</keyword>
<reference evidence="12 13" key="1">
    <citation type="journal article" date="2009" name="Genome Biol.">
        <title>Comparative genome and phenotypic analysis of Clostridium difficile 027 strains provides insight into the evolution of a hypervirulent bacterium.</title>
        <authorList>
            <person name="Stabler R.A."/>
            <person name="He M."/>
            <person name="Dawson L."/>
            <person name="Martin M."/>
            <person name="Valiente E."/>
            <person name="Corton C."/>
            <person name="Lawley T.D."/>
            <person name="Sebaihia M."/>
            <person name="Quail M.A."/>
            <person name="Rose G."/>
            <person name="Gerding D.N."/>
            <person name="Gibert M."/>
            <person name="Popoff M.R."/>
            <person name="Parkhill J."/>
            <person name="Dougan G."/>
            <person name="Wren B.W."/>
        </authorList>
    </citation>
    <scope>NUCLEOTIDE SEQUENCE [LARGE SCALE GENOMIC DNA]</scope>
    <source>
        <strain evidence="12 13">CD196</strain>
    </source>
</reference>
<sequence>MENRVLIIDDEVEILKLLETVLKKEGLNNIYTAKTKKEGLELFKSINPDLIVLDIMLPDGEGYDICKEIRKTSNSPIIFLSAKTEELDKLLGLAIGGDDYVTKPFSPKEVAFRVKAHLRRLSYFSDVQNESKNLNKNEEKIISFGPYILNESRAELIKDGKSIGLSAKELKILSLFAHNQNQIISKEKLWDKVWGEDYVGFDNTIMVHIRKIREKLEDNPSKPEYILTIKGLGYKLAVKED</sequence>
<dbReference type="GO" id="GO:0000156">
    <property type="term" value="F:phosphorelay response regulator activity"/>
    <property type="evidence" value="ECO:0007669"/>
    <property type="project" value="TreeGrafter"/>
</dbReference>
<evidence type="ECO:0000313" key="13">
    <source>
        <dbReference type="Proteomes" id="UP000002068"/>
    </source>
</evidence>
<keyword evidence="6" id="KW-0804">Transcription</keyword>
<dbReference type="CDD" id="cd17574">
    <property type="entry name" value="REC_OmpR"/>
    <property type="match status" value="1"/>
</dbReference>
<dbReference type="EMBL" id="FN538970">
    <property type="protein sequence ID" value="CBA63052.1"/>
    <property type="molecule type" value="Genomic_DNA"/>
</dbReference>
<evidence type="ECO:0000259" key="11">
    <source>
        <dbReference type="PROSITE" id="PS51755"/>
    </source>
</evidence>
<evidence type="ECO:0000256" key="4">
    <source>
        <dbReference type="ARBA" id="ARBA00023015"/>
    </source>
</evidence>
<dbReference type="InterPro" id="IPR036388">
    <property type="entry name" value="WH-like_DNA-bd_sf"/>
</dbReference>
<dbReference type="GO" id="GO:0000976">
    <property type="term" value="F:transcription cis-regulatory region binding"/>
    <property type="evidence" value="ECO:0007669"/>
    <property type="project" value="TreeGrafter"/>
</dbReference>
<feature type="modified residue" description="4-aspartylphosphate" evidence="8">
    <location>
        <position position="54"/>
    </location>
</feature>
<feature type="domain" description="Response regulatory" evidence="10">
    <location>
        <begin position="4"/>
        <end position="118"/>
    </location>
</feature>
<proteinExistence type="predicted"/>
<dbReference type="Gene3D" id="1.10.10.10">
    <property type="entry name" value="Winged helix-like DNA-binding domain superfamily/Winged helix DNA-binding domain"/>
    <property type="match status" value="1"/>
</dbReference>
<dbReference type="InterPro" id="IPR016032">
    <property type="entry name" value="Sig_transdc_resp-reg_C-effctor"/>
</dbReference>
<comment type="function">
    <text evidence="7">May play the central regulatory role in sporulation. It may be an element of the effector pathway responsible for the activation of sporulation genes in response to nutritional stress. Spo0A may act in concert with spo0H (a sigma factor) to control the expression of some genes that are critical to the sporulation process.</text>
</comment>
<dbReference type="GO" id="GO:0032993">
    <property type="term" value="C:protein-DNA complex"/>
    <property type="evidence" value="ECO:0007669"/>
    <property type="project" value="TreeGrafter"/>
</dbReference>
<evidence type="ECO:0000256" key="8">
    <source>
        <dbReference type="PROSITE-ProRule" id="PRU00169"/>
    </source>
</evidence>